<dbReference type="PANTHER" id="PTHR43257">
    <property type="entry name" value="PYRUVATE DEHYDROGENASE E1 COMPONENT BETA SUBUNIT"/>
    <property type="match status" value="1"/>
</dbReference>
<dbReference type="SUPFAM" id="SSF52518">
    <property type="entry name" value="Thiamin diphosphate-binding fold (THDP-binding)"/>
    <property type="match status" value="2"/>
</dbReference>
<keyword evidence="10" id="KW-1185">Reference proteome</keyword>
<protein>
    <recommendedName>
        <fullName evidence="4">2-oxoglutarate dehydrogenase E1 component</fullName>
    </recommendedName>
    <alternativeName>
        <fullName evidence="7">Alpha-ketoglutarate dehydrogenase</fullName>
    </alternativeName>
</protein>
<comment type="caution">
    <text evidence="9">The sequence shown here is derived from an EMBL/GenBank/DDBJ whole genome shotgun (WGS) entry which is preliminary data.</text>
</comment>
<dbReference type="InterPro" id="IPR009014">
    <property type="entry name" value="Transketo_C/PFOR_II"/>
</dbReference>
<dbReference type="InterPro" id="IPR033248">
    <property type="entry name" value="Transketolase_C"/>
</dbReference>
<dbReference type="InterPro" id="IPR005475">
    <property type="entry name" value="Transketolase-like_Pyr-bd"/>
</dbReference>
<evidence type="ECO:0000256" key="7">
    <source>
        <dbReference type="ARBA" id="ARBA00030680"/>
    </source>
</evidence>
<evidence type="ECO:0000256" key="4">
    <source>
        <dbReference type="ARBA" id="ARBA00013321"/>
    </source>
</evidence>
<dbReference type="Gene3D" id="3.40.50.970">
    <property type="match status" value="2"/>
</dbReference>
<evidence type="ECO:0000313" key="9">
    <source>
        <dbReference type="EMBL" id="NKC31179.1"/>
    </source>
</evidence>
<keyword evidence="5" id="KW-0560">Oxidoreductase</keyword>
<dbReference type="InterPro" id="IPR029061">
    <property type="entry name" value="THDP-binding"/>
</dbReference>
<dbReference type="Pfam" id="PF00676">
    <property type="entry name" value="E1_dh"/>
    <property type="match status" value="1"/>
</dbReference>
<dbReference type="Pfam" id="PF02780">
    <property type="entry name" value="Transketolase_C"/>
    <property type="match status" value="1"/>
</dbReference>
<dbReference type="Gene3D" id="3.40.50.920">
    <property type="match status" value="1"/>
</dbReference>
<dbReference type="SMART" id="SM00861">
    <property type="entry name" value="Transket_pyr"/>
    <property type="match status" value="1"/>
</dbReference>
<dbReference type="SUPFAM" id="SSF52922">
    <property type="entry name" value="TK C-terminal domain-like"/>
    <property type="match status" value="1"/>
</dbReference>
<comment type="cofactor">
    <cofactor evidence="1">
        <name>thiamine diphosphate</name>
        <dbReference type="ChEBI" id="CHEBI:58937"/>
    </cofactor>
</comment>
<dbReference type="CDD" id="cd07036">
    <property type="entry name" value="TPP_PYR_E1-PDHc-beta_like"/>
    <property type="match status" value="1"/>
</dbReference>
<dbReference type="Proteomes" id="UP000787635">
    <property type="component" value="Unassembled WGS sequence"/>
</dbReference>
<name>A0ABX1E203_9PROT</name>
<comment type="function">
    <text evidence="2">E1 component of the 2-oxoglutarate dehydrogenase (OGDH) complex which catalyzes the decarboxylation of 2-oxoglutarate, the first step in the conversion of 2-oxoglutarate to succinyl-CoA and CO(2).</text>
</comment>
<dbReference type="Pfam" id="PF02779">
    <property type="entry name" value="Transket_pyr"/>
    <property type="match status" value="1"/>
</dbReference>
<evidence type="ECO:0000256" key="6">
    <source>
        <dbReference type="ARBA" id="ARBA00023052"/>
    </source>
</evidence>
<dbReference type="PANTHER" id="PTHR43257:SF2">
    <property type="entry name" value="PYRUVATE DEHYDROGENASE E1 COMPONENT SUBUNIT BETA"/>
    <property type="match status" value="1"/>
</dbReference>
<evidence type="ECO:0000313" key="10">
    <source>
        <dbReference type="Proteomes" id="UP000787635"/>
    </source>
</evidence>
<dbReference type="CDD" id="cd02000">
    <property type="entry name" value="TPP_E1_PDC_ADC_BCADC"/>
    <property type="match status" value="1"/>
</dbReference>
<dbReference type="InterPro" id="IPR001017">
    <property type="entry name" value="DH_E1"/>
</dbReference>
<evidence type="ECO:0000256" key="5">
    <source>
        <dbReference type="ARBA" id="ARBA00023002"/>
    </source>
</evidence>
<evidence type="ECO:0000256" key="2">
    <source>
        <dbReference type="ARBA" id="ARBA00003906"/>
    </source>
</evidence>
<evidence type="ECO:0000256" key="3">
    <source>
        <dbReference type="ARBA" id="ARBA00011301"/>
    </source>
</evidence>
<comment type="subunit">
    <text evidence="3">Homodimer. Part of the 2-oxoglutarate dehydrogenase (OGDH) complex composed of E1 (2-oxoglutarate dehydrogenase), E2 (dihydrolipoamide succinyltransferase) and E3 (dihydrolipoamide dehydrogenase); the complex contains multiple copies of the three enzymatic components (E1, E2 and E3).</text>
</comment>
<evidence type="ECO:0000259" key="8">
    <source>
        <dbReference type="SMART" id="SM00861"/>
    </source>
</evidence>
<evidence type="ECO:0000256" key="1">
    <source>
        <dbReference type="ARBA" id="ARBA00001964"/>
    </source>
</evidence>
<feature type="domain" description="Transketolase-like pyrimidine-binding" evidence="8">
    <location>
        <begin position="368"/>
        <end position="543"/>
    </location>
</feature>
<keyword evidence="6" id="KW-0786">Thiamine pyrophosphate</keyword>
<dbReference type="EMBL" id="JAAVNE010000013">
    <property type="protein sequence ID" value="NKC31179.1"/>
    <property type="molecule type" value="Genomic_DNA"/>
</dbReference>
<gene>
    <name evidence="9" type="ORF">HEQ75_09940</name>
</gene>
<organism evidence="9 10">
    <name type="scientific">Falsiroseomonas selenitidurans</name>
    <dbReference type="NCBI Taxonomy" id="2716335"/>
    <lineage>
        <taxon>Bacteria</taxon>
        <taxon>Pseudomonadati</taxon>
        <taxon>Pseudomonadota</taxon>
        <taxon>Alphaproteobacteria</taxon>
        <taxon>Acetobacterales</taxon>
        <taxon>Roseomonadaceae</taxon>
        <taxon>Falsiroseomonas</taxon>
    </lineage>
</organism>
<accession>A0ABX1E203</accession>
<sequence length="688" mass="73150">MEQLLLIRRFEEKILELHGAGLIHGPAHASIGQEAGAVGAMSVLGTGDKINGTHRAHHQILAKLLNATLAPGYDPLRDALPDAAGTALRRTMAEIMGLSQGYNGGRGGSMHMRIAAAGIVGSSAIIGGNVPHAVGYGLADKVLGRDNVSVAFFGDGTLMAGQTLEAINLAALYRLPVIFFLENNLYAVSTHVAEQTRETRLTTRGAMFGVPALECDGMDVLAVRRAMQWARARIAAQGGPVFVEALCYRFLHQSGPLLGSQFGYRDRAEEEAWRARDPVETLPPRLARMGVLDAAGLAALQARAQAAVDVAAAALTETPPGANAPRLRAGLLPAAASIDEGIRGDLAELRGLRVQEADAVPAAARQTVKYIDAVAAVLLHAMERDRRIVLIGEDVHRLRGGVSGSSKGLMETFPERVFATPICENGFTGMALGAALCGLRPVVDIMFGDFTIVAADQMFNGIGKFAHMFGGGFGIPLVVRARVSPAAGYGSQHSMDPSGLFAAYPGWRILHPSTPHDYVGLMNAALACEDPVLMIEHQGLFQTSGPVPRDLDYILPFGTARRVRPGAACTVLTYGAMVAETEAAVAETGVDAEILDLRCLDIEGMDWPGIEASIRRTNRVLIAEQTAHGTAHGARWVDEIQRRCFDWLDAEIGRVHGSRAAPVVSRPLNEAALAQAATVAEGLRRLMR</sequence>
<proteinExistence type="predicted"/>
<reference evidence="9 10" key="1">
    <citation type="submission" date="2020-03" db="EMBL/GenBank/DDBJ databases">
        <title>Roseomonas selenitidurans sp. nov. isolated from urban soil.</title>
        <authorList>
            <person name="Liu H."/>
        </authorList>
    </citation>
    <scope>NUCLEOTIDE SEQUENCE [LARGE SCALE GENOMIC DNA]</scope>
    <source>
        <strain evidence="9 10">BU-1</strain>
    </source>
</reference>